<accession>A0AAN6XSN3</accession>
<dbReference type="Gene3D" id="2.40.70.10">
    <property type="entry name" value="Acid Proteases"/>
    <property type="match status" value="1"/>
</dbReference>
<dbReference type="InterPro" id="IPR021109">
    <property type="entry name" value="Peptidase_aspartic_dom_sf"/>
</dbReference>
<dbReference type="EMBL" id="MU858487">
    <property type="protein sequence ID" value="KAK4206164.1"/>
    <property type="molecule type" value="Genomic_DNA"/>
</dbReference>
<keyword evidence="3" id="KW-1185">Reference proteome</keyword>
<feature type="region of interest" description="Disordered" evidence="1">
    <location>
        <begin position="211"/>
        <end position="239"/>
    </location>
</feature>
<feature type="compositionally biased region" description="Basic and acidic residues" evidence="1">
    <location>
        <begin position="211"/>
        <end position="231"/>
    </location>
</feature>
<feature type="non-terminal residue" evidence="2">
    <location>
        <position position="372"/>
    </location>
</feature>
<proteinExistence type="predicted"/>
<comment type="caution">
    <text evidence="2">The sequence shown here is derived from an EMBL/GenBank/DDBJ whole genome shotgun (WGS) entry which is preliminary data.</text>
</comment>
<protein>
    <submittedName>
        <fullName evidence="2">Uncharacterized protein</fullName>
    </submittedName>
</protein>
<evidence type="ECO:0000256" key="1">
    <source>
        <dbReference type="SAM" id="MobiDB-lite"/>
    </source>
</evidence>
<sequence>MKTIEDKEREIQRLTALVRQGSPASTVTTSRAGKLKDVPAWHDEEKKDEIKFPSWFRRISNKLKVNADLYPDDDAKFAYIESRIEGKAMAALEPYVDGSHPAQLTTSAELLEHLKDMYEDPDKRRTARADFKKLVYEMSDDFGEFKSDFVRLAGASGRVHDEWKEEFRDRLPVTLQLQLVTSFVDNSVDFKEYVKRATEFVVTVKQAYATRQEKKKEAEKKDKDKDKDGKRRDKKKSSRTPIDLRRFLGGKGLVLSSTIGNNGKTLSVKANLPDTGATGYLFINRNLARKAKELLNAQTRADTLQKGRIEGYKGGDQQIIDTMIRLDLYVQGRVIRDEWFMIVDMKKDIILGKQWLAHHDILVDSRRNRLLF</sequence>
<name>A0AAN6XSN3_9PEZI</name>
<gene>
    <name evidence="2" type="ORF">QBC37DRAFT_301350</name>
</gene>
<organism evidence="2 3">
    <name type="scientific">Rhypophila decipiens</name>
    <dbReference type="NCBI Taxonomy" id="261697"/>
    <lineage>
        <taxon>Eukaryota</taxon>
        <taxon>Fungi</taxon>
        <taxon>Dikarya</taxon>
        <taxon>Ascomycota</taxon>
        <taxon>Pezizomycotina</taxon>
        <taxon>Sordariomycetes</taxon>
        <taxon>Sordariomycetidae</taxon>
        <taxon>Sordariales</taxon>
        <taxon>Naviculisporaceae</taxon>
        <taxon>Rhypophila</taxon>
    </lineage>
</organism>
<evidence type="ECO:0000313" key="2">
    <source>
        <dbReference type="EMBL" id="KAK4206164.1"/>
    </source>
</evidence>
<evidence type="ECO:0000313" key="3">
    <source>
        <dbReference type="Proteomes" id="UP001301769"/>
    </source>
</evidence>
<reference evidence="2" key="1">
    <citation type="journal article" date="2023" name="Mol. Phylogenet. Evol.">
        <title>Genome-scale phylogeny and comparative genomics of the fungal order Sordariales.</title>
        <authorList>
            <person name="Hensen N."/>
            <person name="Bonometti L."/>
            <person name="Westerberg I."/>
            <person name="Brannstrom I.O."/>
            <person name="Guillou S."/>
            <person name="Cros-Aarteil S."/>
            <person name="Calhoun S."/>
            <person name="Haridas S."/>
            <person name="Kuo A."/>
            <person name="Mondo S."/>
            <person name="Pangilinan J."/>
            <person name="Riley R."/>
            <person name="LaButti K."/>
            <person name="Andreopoulos B."/>
            <person name="Lipzen A."/>
            <person name="Chen C."/>
            <person name="Yan M."/>
            <person name="Daum C."/>
            <person name="Ng V."/>
            <person name="Clum A."/>
            <person name="Steindorff A."/>
            <person name="Ohm R.A."/>
            <person name="Martin F."/>
            <person name="Silar P."/>
            <person name="Natvig D.O."/>
            <person name="Lalanne C."/>
            <person name="Gautier V."/>
            <person name="Ament-Velasquez S.L."/>
            <person name="Kruys A."/>
            <person name="Hutchinson M.I."/>
            <person name="Powell A.J."/>
            <person name="Barry K."/>
            <person name="Miller A.N."/>
            <person name="Grigoriev I.V."/>
            <person name="Debuchy R."/>
            <person name="Gladieux P."/>
            <person name="Hiltunen Thoren M."/>
            <person name="Johannesson H."/>
        </authorList>
    </citation>
    <scope>NUCLEOTIDE SEQUENCE</scope>
    <source>
        <strain evidence="2">PSN293</strain>
    </source>
</reference>
<reference evidence="2" key="2">
    <citation type="submission" date="2023-05" db="EMBL/GenBank/DDBJ databases">
        <authorList>
            <consortium name="Lawrence Berkeley National Laboratory"/>
            <person name="Steindorff A."/>
            <person name="Hensen N."/>
            <person name="Bonometti L."/>
            <person name="Westerberg I."/>
            <person name="Brannstrom I.O."/>
            <person name="Guillou S."/>
            <person name="Cros-Aarteil S."/>
            <person name="Calhoun S."/>
            <person name="Haridas S."/>
            <person name="Kuo A."/>
            <person name="Mondo S."/>
            <person name="Pangilinan J."/>
            <person name="Riley R."/>
            <person name="Labutti K."/>
            <person name="Andreopoulos B."/>
            <person name="Lipzen A."/>
            <person name="Chen C."/>
            <person name="Yanf M."/>
            <person name="Daum C."/>
            <person name="Ng V."/>
            <person name="Clum A."/>
            <person name="Ohm R."/>
            <person name="Martin F."/>
            <person name="Silar P."/>
            <person name="Natvig D."/>
            <person name="Lalanne C."/>
            <person name="Gautier V."/>
            <person name="Ament-Velasquez S.L."/>
            <person name="Kruys A."/>
            <person name="Hutchinson M.I."/>
            <person name="Powell A.J."/>
            <person name="Barry K."/>
            <person name="Miller A.N."/>
            <person name="Grigoriev I.V."/>
            <person name="Debuchy R."/>
            <person name="Gladieux P."/>
            <person name="Thoren M.H."/>
            <person name="Johannesson H."/>
        </authorList>
    </citation>
    <scope>NUCLEOTIDE SEQUENCE</scope>
    <source>
        <strain evidence="2">PSN293</strain>
    </source>
</reference>
<dbReference type="AlphaFoldDB" id="A0AAN6XSN3"/>
<dbReference type="CDD" id="cd00303">
    <property type="entry name" value="retropepsin_like"/>
    <property type="match status" value="1"/>
</dbReference>
<dbReference type="Proteomes" id="UP001301769">
    <property type="component" value="Unassembled WGS sequence"/>
</dbReference>